<comment type="caution">
    <text evidence="1">The sequence shown here is derived from an EMBL/GenBank/DDBJ whole genome shotgun (WGS) entry which is preliminary data.</text>
</comment>
<dbReference type="Proteomes" id="UP000297739">
    <property type="component" value="Unassembled WGS sequence"/>
</dbReference>
<reference evidence="1 2" key="1">
    <citation type="submission" date="2019-04" db="EMBL/GenBank/DDBJ databases">
        <authorList>
            <person name="Feng G."/>
            <person name="Zhang J."/>
            <person name="Zhu H."/>
        </authorList>
    </citation>
    <scope>NUCLEOTIDE SEQUENCE [LARGE SCALE GENOMIC DNA]</scope>
    <source>
        <strain evidence="1 2">JCM 17223</strain>
    </source>
</reference>
<gene>
    <name evidence="1" type="ORF">E5J99_13970</name>
</gene>
<name>A0A4Z0PIP6_9BACT</name>
<evidence type="ECO:0000313" key="1">
    <source>
        <dbReference type="EMBL" id="TGE15011.1"/>
    </source>
</evidence>
<proteinExistence type="predicted"/>
<protein>
    <submittedName>
        <fullName evidence="1">Uncharacterized protein</fullName>
    </submittedName>
</protein>
<accession>A0A4Z0PIP6</accession>
<dbReference type="OrthoDB" id="9801841at2"/>
<sequence>MAHPDTSETSLPTAGRLKDAATNWVRFVRKYGPIPANDSAFEEHTGRAAKRAGVAPILFPHPRFAEVLSCLTGESLVSVILTGTAGDGKTHLCSKIWDHLQGEAAVWASNNPYINLSLPTGATLHVIRDLSAWVPPQGAEWEPEARNLLEQFSSSLYSAQTSDYFLIAANDGQLIETWRRLPDSPAVSQARILFEQLLVEDQEDQPGVALRFFNLSRGSSAQLFDFAVDAFLSHPGWKLCFEGENGESMAFGPQSPIRRNYELLQTPLLQQRLRDLLELCDYNDLHIPIREILALLVNAVLGHSGNTCKDHIMVPADVTRIIAEGSVAKASIYNNLIGGNLRESRRESIGVFNYLDRFRLGHETTNRIDSILIFGEADEALQPYYDQYLGSDTFYGADASYRKAQSDYVESADEDLSNSRFLEMLVVQRRALFFKIPANEAADLHLWDLTVFRFAGEYLEKVVRTVHPTIKGRVDRHIVSRLVRGLNRVIVGMLINDDRKLCLGTSLQSTGAKVSRIYEDSISVVPSKGERVEIVWHGNKPALQVTLSEQISEVFPLNLVRYEFLSRVAEGALPSSFSKECYEDVLSFKSRLLTALKKRRKAEAVEGDEFILSFQRLRLDENGNPEHRTIQLNLPATT</sequence>
<dbReference type="RefSeq" id="WP_135498436.1">
    <property type="nucleotide sequence ID" value="NZ_SRLD01000027.1"/>
</dbReference>
<dbReference type="EMBL" id="SRLD01000027">
    <property type="protein sequence ID" value="TGE15011.1"/>
    <property type="molecule type" value="Genomic_DNA"/>
</dbReference>
<evidence type="ECO:0000313" key="2">
    <source>
        <dbReference type="Proteomes" id="UP000297739"/>
    </source>
</evidence>
<organism evidence="1 2">
    <name type="scientific">Hymenobacter elongatus</name>
    <dbReference type="NCBI Taxonomy" id="877208"/>
    <lineage>
        <taxon>Bacteria</taxon>
        <taxon>Pseudomonadati</taxon>
        <taxon>Bacteroidota</taxon>
        <taxon>Cytophagia</taxon>
        <taxon>Cytophagales</taxon>
        <taxon>Hymenobacteraceae</taxon>
        <taxon>Hymenobacter</taxon>
    </lineage>
</organism>
<keyword evidence="2" id="KW-1185">Reference proteome</keyword>
<dbReference type="AlphaFoldDB" id="A0A4Z0PIP6"/>